<dbReference type="AlphaFoldDB" id="A0AAV7TV43"/>
<dbReference type="EMBL" id="JANPWB010000006">
    <property type="protein sequence ID" value="KAJ1180126.1"/>
    <property type="molecule type" value="Genomic_DNA"/>
</dbReference>
<gene>
    <name evidence="3" type="ORF">NDU88_005350</name>
</gene>
<dbReference type="Proteomes" id="UP001066276">
    <property type="component" value="Chromosome 3_2"/>
</dbReference>
<reference evidence="3" key="1">
    <citation type="journal article" date="2022" name="bioRxiv">
        <title>Sequencing and chromosome-scale assembly of the giantPleurodeles waltlgenome.</title>
        <authorList>
            <person name="Brown T."/>
            <person name="Elewa A."/>
            <person name="Iarovenko S."/>
            <person name="Subramanian E."/>
            <person name="Araus A.J."/>
            <person name="Petzold A."/>
            <person name="Susuki M."/>
            <person name="Suzuki K.-i.T."/>
            <person name="Hayashi T."/>
            <person name="Toyoda A."/>
            <person name="Oliveira C."/>
            <person name="Osipova E."/>
            <person name="Leigh N.D."/>
            <person name="Simon A."/>
            <person name="Yun M.H."/>
        </authorList>
    </citation>
    <scope>NUCLEOTIDE SEQUENCE</scope>
    <source>
        <strain evidence="3">20211129_DDA</strain>
        <tissue evidence="3">Liver</tissue>
    </source>
</reference>
<feature type="region of interest" description="Disordered" evidence="2">
    <location>
        <begin position="141"/>
        <end position="167"/>
    </location>
</feature>
<evidence type="ECO:0000256" key="1">
    <source>
        <dbReference type="SAM" id="Coils"/>
    </source>
</evidence>
<comment type="caution">
    <text evidence="3">The sequence shown here is derived from an EMBL/GenBank/DDBJ whole genome shotgun (WGS) entry which is preliminary data.</text>
</comment>
<protein>
    <submittedName>
        <fullName evidence="3">Uncharacterized protein</fullName>
    </submittedName>
</protein>
<sequence length="184" mass="21844">MVENDLVIQIFGMWKNTLKPSNYAATKYKDVDDDLFKEWYDNTEDCSMKLMNKLIKHAKRKMEQHTAKVEAKIKELDKNKDDAGVKQLLPKMEKALQDKDEEIMERKFRKYIGDRLDYQYGRIYTFANKYEDLEMKEKMEKPAANRGSESEFRSDAGSSADECPMERGHFHRKLHLLRMTMRQG</sequence>
<organism evidence="3 4">
    <name type="scientific">Pleurodeles waltl</name>
    <name type="common">Iberian ribbed newt</name>
    <dbReference type="NCBI Taxonomy" id="8319"/>
    <lineage>
        <taxon>Eukaryota</taxon>
        <taxon>Metazoa</taxon>
        <taxon>Chordata</taxon>
        <taxon>Craniata</taxon>
        <taxon>Vertebrata</taxon>
        <taxon>Euteleostomi</taxon>
        <taxon>Amphibia</taxon>
        <taxon>Batrachia</taxon>
        <taxon>Caudata</taxon>
        <taxon>Salamandroidea</taxon>
        <taxon>Salamandridae</taxon>
        <taxon>Pleurodelinae</taxon>
        <taxon>Pleurodeles</taxon>
    </lineage>
</organism>
<evidence type="ECO:0000313" key="3">
    <source>
        <dbReference type="EMBL" id="KAJ1180126.1"/>
    </source>
</evidence>
<evidence type="ECO:0000256" key="2">
    <source>
        <dbReference type="SAM" id="MobiDB-lite"/>
    </source>
</evidence>
<proteinExistence type="predicted"/>
<name>A0AAV7TV43_PLEWA</name>
<feature type="coiled-coil region" evidence="1">
    <location>
        <begin position="48"/>
        <end position="82"/>
    </location>
</feature>
<accession>A0AAV7TV43</accession>
<keyword evidence="4" id="KW-1185">Reference proteome</keyword>
<feature type="compositionally biased region" description="Basic and acidic residues" evidence="2">
    <location>
        <begin position="141"/>
        <end position="154"/>
    </location>
</feature>
<keyword evidence="1" id="KW-0175">Coiled coil</keyword>
<evidence type="ECO:0000313" key="4">
    <source>
        <dbReference type="Proteomes" id="UP001066276"/>
    </source>
</evidence>